<dbReference type="PROSITE" id="PS51832">
    <property type="entry name" value="HD_GYP"/>
    <property type="match status" value="1"/>
</dbReference>
<comment type="caution">
    <text evidence="3">The sequence shown here is derived from an EMBL/GenBank/DDBJ whole genome shotgun (WGS) entry which is preliminary data.</text>
</comment>
<gene>
    <name evidence="3" type="ORF">Cme02nite_50770</name>
</gene>
<dbReference type="RefSeq" id="WP_166379126.1">
    <property type="nucleotide sequence ID" value="NZ_BAAATT010000005.1"/>
</dbReference>
<proteinExistence type="predicted"/>
<dbReference type="AlphaFoldDB" id="A0A8J3LDZ8"/>
<reference evidence="3" key="1">
    <citation type="submission" date="2021-01" db="EMBL/GenBank/DDBJ databases">
        <title>Whole genome shotgun sequence of Catellatospora methionotrophica NBRC 14553.</title>
        <authorList>
            <person name="Komaki H."/>
            <person name="Tamura T."/>
        </authorList>
    </citation>
    <scope>NUCLEOTIDE SEQUENCE</scope>
    <source>
        <strain evidence="3">NBRC 14553</strain>
    </source>
</reference>
<accession>A0A8J3LDZ8</accession>
<dbReference type="PANTHER" id="PTHR43155:SF2">
    <property type="entry name" value="CYCLIC DI-GMP PHOSPHODIESTERASE PA4108"/>
    <property type="match status" value="1"/>
</dbReference>
<dbReference type="PANTHER" id="PTHR43155">
    <property type="entry name" value="CYCLIC DI-GMP PHOSPHODIESTERASE PA4108-RELATED"/>
    <property type="match status" value="1"/>
</dbReference>
<dbReference type="InterPro" id="IPR003607">
    <property type="entry name" value="HD/PDEase_dom"/>
</dbReference>
<feature type="region of interest" description="Disordered" evidence="1">
    <location>
        <begin position="99"/>
        <end position="130"/>
    </location>
</feature>
<dbReference type="CDD" id="cd00077">
    <property type="entry name" value="HDc"/>
    <property type="match status" value="1"/>
</dbReference>
<dbReference type="SMART" id="SM00471">
    <property type="entry name" value="HDc"/>
    <property type="match status" value="1"/>
</dbReference>
<dbReference type="Pfam" id="PF13487">
    <property type="entry name" value="HD_5"/>
    <property type="match status" value="1"/>
</dbReference>
<dbReference type="Proteomes" id="UP000660339">
    <property type="component" value="Unassembled WGS sequence"/>
</dbReference>
<dbReference type="InterPro" id="IPR037522">
    <property type="entry name" value="HD_GYP_dom"/>
</dbReference>
<feature type="domain" description="HD-GYP" evidence="2">
    <location>
        <begin position="128"/>
        <end position="321"/>
    </location>
</feature>
<sequence>MGNTEQPAVVMVFAEPSTLSEAVELLRRDGRPVAPTNWSWDTASTAAHVQTLLGGIGGSMILVGHPRRGTAISDTDADRSAVMALVCIELLALRAGRPTVEPGGDFPGDTLVSSPASARRERTTPVDSEGTLPQDLVWMADKIDAVLSEREHGTAVARWAEQTAARLGLDRRTQLRAAAAGRLHDVGKMSIDESLLAKPGRLTADEWVQMRRHPDEGARLLVEMNRPDLAPLVAAHHERYDGNGYPRGLAGADIPVEARIIAVCDAWATMRVDRRYARALGVGEARKELEAGRGTQFDPRAVDAFLGLADEGAIDEPALLSEYGSRQPAGHGRC</sequence>
<evidence type="ECO:0000259" key="2">
    <source>
        <dbReference type="PROSITE" id="PS51832"/>
    </source>
</evidence>
<evidence type="ECO:0000313" key="3">
    <source>
        <dbReference type="EMBL" id="GIG16745.1"/>
    </source>
</evidence>
<dbReference type="Gene3D" id="1.10.3210.10">
    <property type="entry name" value="Hypothetical protein af1432"/>
    <property type="match status" value="1"/>
</dbReference>
<protein>
    <recommendedName>
        <fullName evidence="2">HD-GYP domain-containing protein</fullName>
    </recommendedName>
</protein>
<evidence type="ECO:0000313" key="4">
    <source>
        <dbReference type="Proteomes" id="UP000660339"/>
    </source>
</evidence>
<dbReference type="SUPFAM" id="SSF109604">
    <property type="entry name" value="HD-domain/PDEase-like"/>
    <property type="match status" value="1"/>
</dbReference>
<keyword evidence="4" id="KW-1185">Reference proteome</keyword>
<organism evidence="3 4">
    <name type="scientific">Catellatospora methionotrophica</name>
    <dbReference type="NCBI Taxonomy" id="121620"/>
    <lineage>
        <taxon>Bacteria</taxon>
        <taxon>Bacillati</taxon>
        <taxon>Actinomycetota</taxon>
        <taxon>Actinomycetes</taxon>
        <taxon>Micromonosporales</taxon>
        <taxon>Micromonosporaceae</taxon>
        <taxon>Catellatospora</taxon>
    </lineage>
</organism>
<evidence type="ECO:0000256" key="1">
    <source>
        <dbReference type="SAM" id="MobiDB-lite"/>
    </source>
</evidence>
<name>A0A8J3LDZ8_9ACTN</name>
<dbReference type="EMBL" id="BONJ01000028">
    <property type="protein sequence ID" value="GIG16745.1"/>
    <property type="molecule type" value="Genomic_DNA"/>
</dbReference>